<dbReference type="InterPro" id="IPR029365">
    <property type="entry name" value="TMEM238"/>
</dbReference>
<feature type="transmembrane region" description="Helical" evidence="2">
    <location>
        <begin position="93"/>
        <end position="112"/>
    </location>
</feature>
<gene>
    <name evidence="3" type="ORF">ACEWY4_025862</name>
</gene>
<evidence type="ECO:0000256" key="2">
    <source>
        <dbReference type="SAM" id="Phobius"/>
    </source>
</evidence>
<feature type="compositionally biased region" description="Basic and acidic residues" evidence="1">
    <location>
        <begin position="195"/>
        <end position="206"/>
    </location>
</feature>
<dbReference type="PANTHER" id="PTHR28613">
    <property type="entry name" value="SI:CH211-232M10.4-RELATED"/>
    <property type="match status" value="1"/>
</dbReference>
<organism evidence="3 4">
    <name type="scientific">Coilia grayii</name>
    <name type="common">Gray's grenadier anchovy</name>
    <dbReference type="NCBI Taxonomy" id="363190"/>
    <lineage>
        <taxon>Eukaryota</taxon>
        <taxon>Metazoa</taxon>
        <taxon>Chordata</taxon>
        <taxon>Craniata</taxon>
        <taxon>Vertebrata</taxon>
        <taxon>Euteleostomi</taxon>
        <taxon>Actinopterygii</taxon>
        <taxon>Neopterygii</taxon>
        <taxon>Teleostei</taxon>
        <taxon>Clupei</taxon>
        <taxon>Clupeiformes</taxon>
        <taxon>Clupeoidei</taxon>
        <taxon>Engraulidae</taxon>
        <taxon>Coilinae</taxon>
        <taxon>Coilia</taxon>
    </lineage>
</organism>
<dbReference type="AlphaFoldDB" id="A0ABD1ITN8"/>
<keyword evidence="2" id="KW-0812">Transmembrane</keyword>
<dbReference type="EMBL" id="JBHFQA010000023">
    <property type="protein sequence ID" value="KAL2078177.1"/>
    <property type="molecule type" value="Genomic_DNA"/>
</dbReference>
<evidence type="ECO:0000313" key="4">
    <source>
        <dbReference type="Proteomes" id="UP001591681"/>
    </source>
</evidence>
<protein>
    <submittedName>
        <fullName evidence="3">Uncharacterized protein</fullName>
    </submittedName>
</protein>
<dbReference type="Pfam" id="PF15125">
    <property type="entry name" value="TMEM238"/>
    <property type="match status" value="1"/>
</dbReference>
<sequence length="206" mass="23200">MVCNVPCTRISYRLFHTRYSCSPSKDACFACCQLQRPPFNPPEEAHTPVAKMEKNYEGIGRCKCAFWFAVIHDILGFLILLSGVFWDVFFHDFLLYAGAVIVFLSLIWWVFWYSGNIEVPPEELEDDVVFYKKSRGISGVVRKVSNTLTNGIRNSFRRSGRAGHGGSPRTGNGTDDAPQVPGGISMISYGQSRPETPKFHREPLVV</sequence>
<comment type="caution">
    <text evidence="3">The sequence shown here is derived from an EMBL/GenBank/DDBJ whole genome shotgun (WGS) entry which is preliminary data.</text>
</comment>
<evidence type="ECO:0000256" key="1">
    <source>
        <dbReference type="SAM" id="MobiDB-lite"/>
    </source>
</evidence>
<accession>A0ABD1ITN8</accession>
<feature type="transmembrane region" description="Helical" evidence="2">
    <location>
        <begin position="65"/>
        <end position="86"/>
    </location>
</feature>
<feature type="region of interest" description="Disordered" evidence="1">
    <location>
        <begin position="154"/>
        <end position="206"/>
    </location>
</feature>
<keyword evidence="2" id="KW-1133">Transmembrane helix</keyword>
<evidence type="ECO:0000313" key="3">
    <source>
        <dbReference type="EMBL" id="KAL2078177.1"/>
    </source>
</evidence>
<reference evidence="3 4" key="1">
    <citation type="submission" date="2024-09" db="EMBL/GenBank/DDBJ databases">
        <title>A chromosome-level genome assembly of Gray's grenadier anchovy, Coilia grayii.</title>
        <authorList>
            <person name="Fu Z."/>
        </authorList>
    </citation>
    <scope>NUCLEOTIDE SEQUENCE [LARGE SCALE GENOMIC DNA]</scope>
    <source>
        <strain evidence="3">G4</strain>
        <tissue evidence="3">Muscle</tissue>
    </source>
</reference>
<keyword evidence="4" id="KW-1185">Reference proteome</keyword>
<name>A0ABD1ITN8_9TELE</name>
<keyword evidence="2" id="KW-0472">Membrane</keyword>
<dbReference type="Proteomes" id="UP001591681">
    <property type="component" value="Unassembled WGS sequence"/>
</dbReference>
<proteinExistence type="predicted"/>
<dbReference type="PANTHER" id="PTHR28613:SF9">
    <property type="entry name" value="TRANSMEMBRANE PROTEIN 238"/>
    <property type="match status" value="1"/>
</dbReference>